<dbReference type="GO" id="GO:0006633">
    <property type="term" value="P:fatty acid biosynthetic process"/>
    <property type="evidence" value="ECO:0007669"/>
    <property type="project" value="TreeGrafter"/>
</dbReference>
<evidence type="ECO:0000313" key="13">
    <source>
        <dbReference type="Proteomes" id="UP001201262"/>
    </source>
</evidence>
<dbReference type="Pfam" id="PF00109">
    <property type="entry name" value="ketoacyl-synt"/>
    <property type="match status" value="1"/>
</dbReference>
<dbReference type="CDD" id="cd05195">
    <property type="entry name" value="enoyl_red"/>
    <property type="match status" value="1"/>
</dbReference>
<keyword evidence="3" id="KW-0808">Transferase</keyword>
<sequence length="2616" mass="283614">MGSTNQEWVSEPIAIIGLSCKFAGDASSPEELWKMLAEGRNAWSEIPPTRFNPKGAYHPDSGKLSTTHAKGAHFIEEDVGLFDTAFFNYSAETASPLISRTIVAGLSMSQIAGSNTSVFAGIFTHDYHEGLIRDEDNLPRFLPIGTLSAMASNRISHFFDLRGASMTVDTGCSTSLVALHQAVLGLRTGEADMSIVSGCNLMLNPDTFKVFSSLGLLGPDGKSYAFDSRANGYGRGEGVGTIVIKRLRDALADGDPIRAVIRETCLNQDGKTETITSPSQDAQEALIRECYRRAGLSPQGTQYFEAHGTGTPTGDPIEVCAIAAVFAAADRSESLRIGSVKTNIGHTEAASGLAGLIKVVLALEKGQIPPSVNFDKPNPKLKLDERGLKVVTELEPWPAKGHEPRRASLNSFGYGGTNSHVILEDSRTWTAPTPIKMSLGFHVGDRSEVLVFYGRDEQACQRMVSNMKDYLRRRKLEDPDMGVKGVVTLMKSLCYTLSRRRTRFPWVSAHLAPYSDNLDQVIRALDAPLFKPVRLPGRAPRIGMVFTGQGAQWYAMGRELINAFPIFRSTLFAAEVSLRGFGADWSLMEELGRDEASSRVNSTALSIPVCVAVQIALVRLLRFWGISPTAVTSHSSGEIAAAYTAGALTLRQAMAAAYYRAAMAADETLMNRSGPKGAMVAVGVGYEAAQGYIERTTSASGKAVLACINSPSSVTIAGDEAAVQEVEDLAFADGVFARRLRVDTGYHSHHMMPIAEPYRKALRAALGSDNDENKDEAEHKKRLAAEEIPEGVHWAEPYSSALRTAVAAEEQTISTQGSITFSSPVTGGRIVRLEQLADPEHWISSLLQPVRFVDALTDMVLGDMDESGTSVDVILEVGPHTALGGPIKEILSEPEFEGLDLAYMSCLVRNEDSRDTMRTVALNLLRRGSEVNPANISFPWGQWPFDPRVLTDLPSYPWNHSVKHWLEARQNQAYRQRDQEPHEVLGALTTGTNLDSACWRQQVRVSENPWLRDHVVQGNILYPGAGFVCLAIEGMKQLTDIELTTNNNNKISQVTGYRLRDVNMLQALVVPDNAQGVEIQTVLRSVDDEAIGFRGWKQFVVSSVTADNQWTQHAKGFVTIEIDVAFPPASTTSFLTDSGYTRRVDPEDMFAILRTKGLNHGPMFQNTTSIVQDGKSKEARCVTTFEIADLGHKHVLHPTTLDSVFISSYAALPGVGVASDDSPKVPQSIQKLWISSHMVTTAGHNFTCNTKLPHRDARSYEADVFVVDGTETVLELQGFVGQSLGHSATDGEAAQPWTKELCAEVEWAPDLALSLGLPGALAALKKKLSPPKEMESEDREVLMALRRVCVYFCHDAVQALTEQDVARLAPHHVKFYEWMQGTLRLAASRRLGADSDTWANHGPQERQQHTALAATQSVDGELICQLGSVLVPILRGERAPLEVMMEGRVLYKYYANAFRMGPAFTQFTSLLRAVAHKNPRARVLEIGAGTGAATRHALTTTGDTAMEVGPPCETWHFTDISSGFFEAARSEFAAWGDLLEFDRLDIEQSPESQGFNLASYDIVVACQVLHATKSMARTMDHVHRLMKPGATLLLMETTQDQVDLQFIFGLLPGWWLSEEPERKSSPSLSVPLWDKVLKGAGFSGIDIELRDCETDENMYSISNMLSTAPAQPFKLSTDSIVVVISGKAPPPADWLQSLRESIANVTDGALPAVQTLEAPSIMPETYSTKLCVFVGEIDQPVLHTLDAVGLQGIKAMATGSKGLLWVTRGAAIECVNPSLALATGFLRVLRSEYVGRRFPTLDLDPNTPVWSEPGTRAIVHVLQACLGTPDDVYSITAEAAPVESEFAVRDGLILVPRVSKDVVRNKILTPPAPNWAVPESIPEAALFQDQCPLRLEVGIPGLLDTLAFNDDKDIGGSDNTQADTVEIAPRAYGLNFRDVMVAMGQLRERVMGLECAGIITRLGSEAAAQGFAVGDRVMALLLGPFSSRARVSWHGVAHMPEGMSFDDAASLPMIFSTAYVGLVEVAHLQRGQSVLIHAAAGGVGQAAIMLAKDYLGAEVYATVGSQEKRDLLTREYGILPERIFNSRDASFAPGILAATSGRGVDVVLNSLAGPLLQAGFDVLAPFGHFVEIGKRDLEGNSRLEMGTFSRVASFTSLDMMTLLRERGPHVQRVLGDVARLARNKAIGPIHPVTVFPMQEVSRAFRLLQTGKHTGKVVLSVEPDEQVRVVPQAATPKLRPDASYLLVGGVGGLGRSIAHWMVDHGARNLILLSRSAGKQNSGAFVSQLRQAGCRVVAVSCDIANNEALSKALGSCERDEQLPPVRGVIQGAMVLQDSILEQMALDDWQTAIRPKVAGSWNLHSHFSQPQSLDFFVMLSSLSCILGWASQSNYAAGGSYQDALARHRQATGLPAVSIDIGIIKGVGYVAESRAVSDRMRRAAQSLMMPDEAVLRAIAAAVIHPFDQPQILLGLNSGPGPQWDPASESQMGRDARFVPLKYRRPPSAQAQQLGDGTDAEAKPLAALLQEAGSRDTAVQLVGSAIARKLADIFVIPTDDIDLAKPPSLYGVDSLVAVELRNMLMLQAASDISIFSILQSSSLATLASDVVDKSPHVEISV</sequence>
<reference evidence="12" key="1">
    <citation type="submission" date="2021-12" db="EMBL/GenBank/DDBJ databases">
        <title>Convergent genome expansion in fungi linked to evolution of root-endophyte symbiosis.</title>
        <authorList>
            <consortium name="DOE Joint Genome Institute"/>
            <person name="Ke Y.-H."/>
            <person name="Bonito G."/>
            <person name="Liao H.-L."/>
            <person name="Looney B."/>
            <person name="Rojas-Flechas A."/>
            <person name="Nash J."/>
            <person name="Hameed K."/>
            <person name="Schadt C."/>
            <person name="Martin F."/>
            <person name="Crous P.W."/>
            <person name="Miettinen O."/>
            <person name="Magnuson J.K."/>
            <person name="Labbe J."/>
            <person name="Jacobson D."/>
            <person name="Doktycz M.J."/>
            <person name="Veneault-Fourrey C."/>
            <person name="Kuo A."/>
            <person name="Mondo S."/>
            <person name="Calhoun S."/>
            <person name="Riley R."/>
            <person name="Ohm R."/>
            <person name="LaButti K."/>
            <person name="Andreopoulos B."/>
            <person name="Pangilinan J."/>
            <person name="Nolan M."/>
            <person name="Tritt A."/>
            <person name="Clum A."/>
            <person name="Lipzen A."/>
            <person name="Daum C."/>
            <person name="Barry K."/>
            <person name="Grigoriev I.V."/>
            <person name="Vilgalys R."/>
        </authorList>
    </citation>
    <scope>NUCLEOTIDE SEQUENCE</scope>
    <source>
        <strain evidence="12">PMI_201</strain>
    </source>
</reference>
<dbReference type="InterPro" id="IPR013154">
    <property type="entry name" value="ADH-like_N"/>
</dbReference>
<dbReference type="CDD" id="cd00833">
    <property type="entry name" value="PKS"/>
    <property type="match status" value="1"/>
</dbReference>
<dbReference type="Pfam" id="PF23114">
    <property type="entry name" value="NAD-bd_HRPKS_sdrA"/>
    <property type="match status" value="1"/>
</dbReference>
<dbReference type="SMART" id="SM00827">
    <property type="entry name" value="PKS_AT"/>
    <property type="match status" value="1"/>
</dbReference>
<feature type="region of interest" description="N-terminal hotdog fold" evidence="8">
    <location>
        <begin position="982"/>
        <end position="1125"/>
    </location>
</feature>
<dbReference type="InterPro" id="IPR013217">
    <property type="entry name" value="Methyltransf_12"/>
</dbReference>
<dbReference type="GeneID" id="70242029"/>
<dbReference type="Pfam" id="PF02801">
    <property type="entry name" value="Ketoacyl-synt_C"/>
    <property type="match status" value="1"/>
</dbReference>
<dbReference type="Proteomes" id="UP001201262">
    <property type="component" value="Unassembled WGS sequence"/>
</dbReference>
<evidence type="ECO:0000313" key="12">
    <source>
        <dbReference type="EMBL" id="KAH8693302.1"/>
    </source>
</evidence>
<dbReference type="SMART" id="SM00826">
    <property type="entry name" value="PKS_DH"/>
    <property type="match status" value="1"/>
</dbReference>
<dbReference type="SUPFAM" id="SSF50129">
    <property type="entry name" value="GroES-like"/>
    <property type="match status" value="1"/>
</dbReference>
<dbReference type="PANTHER" id="PTHR43775:SF29">
    <property type="entry name" value="ASPERFURANONE POLYKETIDE SYNTHASE AFOG-RELATED"/>
    <property type="match status" value="1"/>
</dbReference>
<feature type="domain" description="Carrier" evidence="9">
    <location>
        <begin position="2532"/>
        <end position="2609"/>
    </location>
</feature>
<evidence type="ECO:0000256" key="4">
    <source>
        <dbReference type="ARBA" id="ARBA00022857"/>
    </source>
</evidence>
<dbReference type="SUPFAM" id="SSF55048">
    <property type="entry name" value="Probable ACP-binding domain of malonyl-CoA ACP transacylase"/>
    <property type="match status" value="1"/>
</dbReference>
<dbReference type="GO" id="GO:0016491">
    <property type="term" value="F:oxidoreductase activity"/>
    <property type="evidence" value="ECO:0007669"/>
    <property type="project" value="UniProtKB-KW"/>
</dbReference>
<keyword evidence="7" id="KW-0012">Acyltransferase</keyword>
<gene>
    <name evidence="12" type="ORF">BGW36DRAFT_302036</name>
</gene>
<dbReference type="EMBL" id="JAJTJA010000010">
    <property type="protein sequence ID" value="KAH8693302.1"/>
    <property type="molecule type" value="Genomic_DNA"/>
</dbReference>
<keyword evidence="4" id="KW-0521">NADP</keyword>
<evidence type="ECO:0000259" key="9">
    <source>
        <dbReference type="PROSITE" id="PS50075"/>
    </source>
</evidence>
<dbReference type="InterPro" id="IPR014031">
    <property type="entry name" value="Ketoacyl_synth_C"/>
</dbReference>
<dbReference type="InterPro" id="IPR011032">
    <property type="entry name" value="GroES-like_sf"/>
</dbReference>
<evidence type="ECO:0000256" key="1">
    <source>
        <dbReference type="ARBA" id="ARBA00022450"/>
    </source>
</evidence>
<name>A0AAD4PXB5_9EURO</name>
<dbReference type="InterPro" id="IPR016036">
    <property type="entry name" value="Malonyl_transacylase_ACP-bd"/>
</dbReference>
<dbReference type="InterPro" id="IPR020807">
    <property type="entry name" value="PKS_DH"/>
</dbReference>
<dbReference type="Gene3D" id="3.30.70.3290">
    <property type="match status" value="1"/>
</dbReference>
<proteinExistence type="predicted"/>
<dbReference type="InterPro" id="IPR050091">
    <property type="entry name" value="PKS_NRPS_Biosynth_Enz"/>
</dbReference>
<dbReference type="InterPro" id="IPR016035">
    <property type="entry name" value="Acyl_Trfase/lysoPLipase"/>
</dbReference>
<dbReference type="InterPro" id="IPR001227">
    <property type="entry name" value="Ac_transferase_dom_sf"/>
</dbReference>
<dbReference type="Pfam" id="PF23297">
    <property type="entry name" value="ACP_SdgA_C"/>
    <property type="match status" value="1"/>
</dbReference>
<dbReference type="FunFam" id="3.40.50.720:FF:000209">
    <property type="entry name" value="Polyketide synthase Pks12"/>
    <property type="match status" value="1"/>
</dbReference>
<dbReference type="InterPro" id="IPR036291">
    <property type="entry name" value="NAD(P)-bd_dom_sf"/>
</dbReference>
<dbReference type="SUPFAM" id="SSF52151">
    <property type="entry name" value="FabD/lysophospholipase-like"/>
    <property type="match status" value="1"/>
</dbReference>
<dbReference type="GO" id="GO:1901336">
    <property type="term" value="P:lactone biosynthetic process"/>
    <property type="evidence" value="ECO:0007669"/>
    <property type="project" value="UniProtKB-ARBA"/>
</dbReference>
<dbReference type="InterPro" id="IPR057326">
    <property type="entry name" value="KR_dom"/>
</dbReference>
<dbReference type="InterPro" id="IPR016039">
    <property type="entry name" value="Thiolase-like"/>
</dbReference>
<keyword evidence="13" id="KW-1185">Reference proteome</keyword>
<dbReference type="PROSITE" id="PS00012">
    <property type="entry name" value="PHOSPHOPANTETHEINE"/>
    <property type="match status" value="1"/>
</dbReference>
<keyword evidence="1" id="KW-0596">Phosphopantetheine</keyword>
<dbReference type="CDD" id="cd02440">
    <property type="entry name" value="AdoMet_MTases"/>
    <property type="match status" value="1"/>
</dbReference>
<organism evidence="12 13">
    <name type="scientific">Talaromyces proteolyticus</name>
    <dbReference type="NCBI Taxonomy" id="1131652"/>
    <lineage>
        <taxon>Eukaryota</taxon>
        <taxon>Fungi</taxon>
        <taxon>Dikarya</taxon>
        <taxon>Ascomycota</taxon>
        <taxon>Pezizomycotina</taxon>
        <taxon>Eurotiomycetes</taxon>
        <taxon>Eurotiomycetidae</taxon>
        <taxon>Eurotiales</taxon>
        <taxon>Trichocomaceae</taxon>
        <taxon>Talaromyces</taxon>
        <taxon>Talaromyces sect. Bacilispori</taxon>
    </lineage>
</organism>
<evidence type="ECO:0000259" key="11">
    <source>
        <dbReference type="PROSITE" id="PS52019"/>
    </source>
</evidence>
<dbReference type="SUPFAM" id="SSF51735">
    <property type="entry name" value="NAD(P)-binding Rossmann-fold domains"/>
    <property type="match status" value="3"/>
</dbReference>
<dbReference type="Pfam" id="PF08659">
    <property type="entry name" value="KR"/>
    <property type="match status" value="1"/>
</dbReference>
<evidence type="ECO:0008006" key="14">
    <source>
        <dbReference type="Google" id="ProtNLM"/>
    </source>
</evidence>
<dbReference type="PROSITE" id="PS52019">
    <property type="entry name" value="PKS_MFAS_DH"/>
    <property type="match status" value="1"/>
</dbReference>
<feature type="active site" description="Proton acceptor; for dehydratase activity" evidence="8">
    <location>
        <position position="1014"/>
    </location>
</feature>
<protein>
    <recommendedName>
        <fullName evidence="14">Polyketide synthase</fullName>
    </recommendedName>
</protein>
<dbReference type="InterPro" id="IPR020841">
    <property type="entry name" value="PKS_Beta-ketoAc_synthase_dom"/>
</dbReference>
<dbReference type="Pfam" id="PF00698">
    <property type="entry name" value="Acyl_transf_1"/>
    <property type="match status" value="1"/>
</dbReference>
<dbReference type="SMART" id="SM00823">
    <property type="entry name" value="PKS_PP"/>
    <property type="match status" value="1"/>
</dbReference>
<dbReference type="InterPro" id="IPR014043">
    <property type="entry name" value="Acyl_transferase_dom"/>
</dbReference>
<keyword evidence="6" id="KW-0511">Multifunctional enzyme</keyword>
<dbReference type="InterPro" id="IPR029063">
    <property type="entry name" value="SAM-dependent_MTases_sf"/>
</dbReference>
<dbReference type="Gene3D" id="3.10.129.110">
    <property type="entry name" value="Polyketide synthase dehydratase"/>
    <property type="match status" value="1"/>
</dbReference>
<dbReference type="Gene3D" id="3.40.50.720">
    <property type="entry name" value="NAD(P)-binding Rossmann-like Domain"/>
    <property type="match status" value="3"/>
</dbReference>
<dbReference type="Gene3D" id="3.90.180.10">
    <property type="entry name" value="Medium-chain alcohol dehydrogenases, catalytic domain"/>
    <property type="match status" value="1"/>
</dbReference>
<dbReference type="InterPro" id="IPR020806">
    <property type="entry name" value="PKS_PP-bd"/>
</dbReference>
<dbReference type="InterPro" id="IPR049900">
    <property type="entry name" value="PKS_mFAS_DH"/>
</dbReference>
<dbReference type="GO" id="GO:0030639">
    <property type="term" value="P:polyketide biosynthetic process"/>
    <property type="evidence" value="ECO:0007669"/>
    <property type="project" value="UniProtKB-ARBA"/>
</dbReference>
<dbReference type="InterPro" id="IPR056501">
    <property type="entry name" value="NAD-bd_HRPKS_sdrA"/>
</dbReference>
<dbReference type="InterPro" id="IPR032821">
    <property type="entry name" value="PKS_assoc"/>
</dbReference>
<dbReference type="InterPro" id="IPR049551">
    <property type="entry name" value="PKS_DH_C"/>
</dbReference>
<dbReference type="GO" id="GO:0004312">
    <property type="term" value="F:fatty acid synthase activity"/>
    <property type="evidence" value="ECO:0007669"/>
    <property type="project" value="TreeGrafter"/>
</dbReference>
<dbReference type="InterPro" id="IPR020843">
    <property type="entry name" value="ER"/>
</dbReference>
<evidence type="ECO:0000256" key="2">
    <source>
        <dbReference type="ARBA" id="ARBA00022553"/>
    </source>
</evidence>
<dbReference type="Pfam" id="PF13602">
    <property type="entry name" value="ADH_zinc_N_2"/>
    <property type="match status" value="1"/>
</dbReference>
<dbReference type="Pfam" id="PF08242">
    <property type="entry name" value="Methyltransf_12"/>
    <property type="match status" value="1"/>
</dbReference>
<feature type="active site" description="Proton donor; for dehydratase activity" evidence="8">
    <location>
        <position position="1202"/>
    </location>
</feature>
<dbReference type="Pfam" id="PF14765">
    <property type="entry name" value="PS-DH"/>
    <property type="match status" value="1"/>
</dbReference>
<feature type="domain" description="Ketosynthase family 3 (KS3)" evidence="10">
    <location>
        <begin position="10"/>
        <end position="425"/>
    </location>
</feature>
<dbReference type="InterPro" id="IPR014030">
    <property type="entry name" value="Ketoacyl_synth_N"/>
</dbReference>
<dbReference type="GO" id="GO:0031177">
    <property type="term" value="F:phosphopantetheine binding"/>
    <property type="evidence" value="ECO:0007669"/>
    <property type="project" value="InterPro"/>
</dbReference>
<dbReference type="Gene3D" id="3.40.366.10">
    <property type="entry name" value="Malonyl-Coenzyme A Acyl Carrier Protein, domain 2"/>
    <property type="match status" value="2"/>
</dbReference>
<evidence type="ECO:0000256" key="7">
    <source>
        <dbReference type="ARBA" id="ARBA00023315"/>
    </source>
</evidence>
<evidence type="ECO:0000259" key="10">
    <source>
        <dbReference type="PROSITE" id="PS52004"/>
    </source>
</evidence>
<dbReference type="InterPro" id="IPR006162">
    <property type="entry name" value="Ppantetheine_attach_site"/>
</dbReference>
<dbReference type="PANTHER" id="PTHR43775">
    <property type="entry name" value="FATTY ACID SYNTHASE"/>
    <property type="match status" value="1"/>
</dbReference>
<dbReference type="SMART" id="SM00822">
    <property type="entry name" value="PKS_KR"/>
    <property type="match status" value="1"/>
</dbReference>
<evidence type="ECO:0000256" key="5">
    <source>
        <dbReference type="ARBA" id="ARBA00023002"/>
    </source>
</evidence>
<dbReference type="Gene3D" id="3.40.47.10">
    <property type="match status" value="1"/>
</dbReference>
<evidence type="ECO:0000256" key="8">
    <source>
        <dbReference type="PROSITE-ProRule" id="PRU01363"/>
    </source>
</evidence>
<dbReference type="InterPro" id="IPR009081">
    <property type="entry name" value="PP-bd_ACP"/>
</dbReference>
<dbReference type="InterPro" id="IPR049552">
    <property type="entry name" value="PKS_DH_N"/>
</dbReference>
<dbReference type="SMART" id="SM00829">
    <property type="entry name" value="PKS_ER"/>
    <property type="match status" value="1"/>
</dbReference>
<comment type="caution">
    <text evidence="12">The sequence shown here is derived from an EMBL/GenBank/DDBJ whole genome shotgun (WGS) entry which is preliminary data.</text>
</comment>
<accession>A0AAD4PXB5</accession>
<dbReference type="PROSITE" id="PS50075">
    <property type="entry name" value="CARRIER"/>
    <property type="match status" value="1"/>
</dbReference>
<dbReference type="SUPFAM" id="SSF53901">
    <property type="entry name" value="Thiolase-like"/>
    <property type="match status" value="1"/>
</dbReference>
<evidence type="ECO:0000256" key="6">
    <source>
        <dbReference type="ARBA" id="ARBA00023268"/>
    </source>
</evidence>
<dbReference type="InterPro" id="IPR042104">
    <property type="entry name" value="PKS_dehydratase_sf"/>
</dbReference>
<dbReference type="RefSeq" id="XP_046069175.1">
    <property type="nucleotide sequence ID" value="XM_046211742.1"/>
</dbReference>
<dbReference type="SMART" id="SM00825">
    <property type="entry name" value="PKS_KS"/>
    <property type="match status" value="1"/>
</dbReference>
<dbReference type="PROSITE" id="PS52004">
    <property type="entry name" value="KS3_2"/>
    <property type="match status" value="1"/>
</dbReference>
<dbReference type="InterPro" id="IPR013968">
    <property type="entry name" value="PKS_KR"/>
</dbReference>
<feature type="domain" description="PKS/mFAS DH" evidence="11">
    <location>
        <begin position="982"/>
        <end position="1290"/>
    </location>
</feature>
<dbReference type="SUPFAM" id="SSF53335">
    <property type="entry name" value="S-adenosyl-L-methionine-dependent methyltransferases"/>
    <property type="match status" value="1"/>
</dbReference>
<keyword evidence="5" id="KW-0560">Oxidoreductase</keyword>
<keyword evidence="2" id="KW-0597">Phosphoprotein</keyword>
<dbReference type="Gene3D" id="3.40.50.150">
    <property type="entry name" value="Vaccinia Virus protein VP39"/>
    <property type="match status" value="1"/>
</dbReference>
<dbReference type="Pfam" id="PF08240">
    <property type="entry name" value="ADH_N"/>
    <property type="match status" value="1"/>
</dbReference>
<evidence type="ECO:0000256" key="3">
    <source>
        <dbReference type="ARBA" id="ARBA00022679"/>
    </source>
</evidence>
<dbReference type="Pfam" id="PF16197">
    <property type="entry name" value="KAsynt_C_assoc"/>
    <property type="match status" value="1"/>
</dbReference>
<feature type="region of interest" description="C-terminal hotdog fold" evidence="8">
    <location>
        <begin position="1140"/>
        <end position="1290"/>
    </location>
</feature>
<dbReference type="Pfam" id="PF21089">
    <property type="entry name" value="PKS_DH_N"/>
    <property type="match status" value="1"/>
</dbReference>